<comment type="subcellular location">
    <subcellularLocation>
        <location evidence="1">Membrane</location>
        <topology evidence="1">Multi-pass membrane protein</topology>
    </subcellularLocation>
</comment>
<dbReference type="InterPro" id="IPR051533">
    <property type="entry name" value="WaaL-like"/>
</dbReference>
<gene>
    <name evidence="7" type="ORF">DEM25_004250</name>
</gene>
<organism evidence="7 8">
    <name type="scientific">Oceaniradius stylonematis</name>
    <dbReference type="NCBI Taxonomy" id="2184161"/>
    <lineage>
        <taxon>Bacteria</taxon>
        <taxon>Pseudomonadati</taxon>
        <taxon>Pseudomonadota</taxon>
        <taxon>Alphaproteobacteria</taxon>
        <taxon>Hyphomicrobiales</taxon>
        <taxon>Ahrensiaceae</taxon>
        <taxon>Oceaniradius</taxon>
    </lineage>
</organism>
<dbReference type="PANTHER" id="PTHR37422:SF21">
    <property type="entry name" value="EXOQ-LIKE PROTEIN"/>
    <property type="match status" value="1"/>
</dbReference>
<feature type="transmembrane region" description="Helical" evidence="5">
    <location>
        <begin position="381"/>
        <end position="403"/>
    </location>
</feature>
<dbReference type="PANTHER" id="PTHR37422">
    <property type="entry name" value="TEICHURONIC ACID BIOSYNTHESIS PROTEIN TUAE"/>
    <property type="match status" value="1"/>
</dbReference>
<feature type="transmembrane region" description="Helical" evidence="5">
    <location>
        <begin position="53"/>
        <end position="72"/>
    </location>
</feature>
<dbReference type="InterPro" id="IPR007016">
    <property type="entry name" value="O-antigen_ligase-rel_domated"/>
</dbReference>
<proteinExistence type="predicted"/>
<feature type="transmembrane region" description="Helical" evidence="5">
    <location>
        <begin position="141"/>
        <end position="159"/>
    </location>
</feature>
<evidence type="ECO:0000313" key="8">
    <source>
        <dbReference type="Proteomes" id="UP000246132"/>
    </source>
</evidence>
<evidence type="ECO:0000259" key="6">
    <source>
        <dbReference type="Pfam" id="PF04932"/>
    </source>
</evidence>
<feature type="transmembrane region" description="Helical" evidence="5">
    <location>
        <begin position="171"/>
        <end position="190"/>
    </location>
</feature>
<dbReference type="GO" id="GO:0016020">
    <property type="term" value="C:membrane"/>
    <property type="evidence" value="ECO:0007669"/>
    <property type="project" value="UniProtKB-SubCell"/>
</dbReference>
<dbReference type="AlphaFoldDB" id="A0A3A8ADI4"/>
<keyword evidence="8" id="KW-1185">Reference proteome</keyword>
<keyword evidence="4 5" id="KW-0472">Membrane</keyword>
<feature type="transmembrane region" description="Helical" evidence="5">
    <location>
        <begin position="92"/>
        <end position="110"/>
    </location>
</feature>
<feature type="transmembrane region" description="Helical" evidence="5">
    <location>
        <begin position="263"/>
        <end position="281"/>
    </location>
</feature>
<feature type="transmembrane region" description="Helical" evidence="5">
    <location>
        <begin position="240"/>
        <end position="257"/>
    </location>
</feature>
<name>A0A3A8ADI4_9HYPH</name>
<keyword evidence="7" id="KW-0436">Ligase</keyword>
<evidence type="ECO:0000256" key="3">
    <source>
        <dbReference type="ARBA" id="ARBA00022989"/>
    </source>
</evidence>
<evidence type="ECO:0000313" key="7">
    <source>
        <dbReference type="EMBL" id="RKF07079.1"/>
    </source>
</evidence>
<keyword evidence="3 5" id="KW-1133">Transmembrane helix</keyword>
<evidence type="ECO:0000256" key="2">
    <source>
        <dbReference type="ARBA" id="ARBA00022692"/>
    </source>
</evidence>
<feature type="transmembrane region" description="Helical" evidence="5">
    <location>
        <begin position="115"/>
        <end position="135"/>
    </location>
</feature>
<reference evidence="7 8" key="1">
    <citation type="journal article" date="2018" name="Int. J. Syst. Bacteriol.">
        <title>Oceaniradius stylonemae gen. nov., sp. nov., isolated from a red alga, Stylonema cornu-cervi.</title>
        <authorList>
            <person name="Jeong S."/>
        </authorList>
    </citation>
    <scope>NUCLEOTIDE SEQUENCE [LARGE SCALE GENOMIC DNA]</scope>
    <source>
        <strain evidence="7 8">StC1</strain>
    </source>
</reference>
<feature type="transmembrane region" description="Helical" evidence="5">
    <location>
        <begin position="219"/>
        <end position="235"/>
    </location>
</feature>
<dbReference type="GO" id="GO:0016874">
    <property type="term" value="F:ligase activity"/>
    <property type="evidence" value="ECO:0007669"/>
    <property type="project" value="UniProtKB-KW"/>
</dbReference>
<dbReference type="Proteomes" id="UP000246132">
    <property type="component" value="Unassembled WGS sequence"/>
</dbReference>
<feature type="transmembrane region" description="Helical" evidence="5">
    <location>
        <begin position="415"/>
        <end position="439"/>
    </location>
</feature>
<keyword evidence="2 5" id="KW-0812">Transmembrane</keyword>
<feature type="domain" description="O-antigen ligase-related" evidence="6">
    <location>
        <begin position="246"/>
        <end position="393"/>
    </location>
</feature>
<sequence>MRATGRCSTRSIRCTSRWAGYNPSSAMPMSSIATPRTDGLHGPVRVTAGALRLVLATAVLALIWISLDPFAAGRLFGRNEASLFDQGRLINQLGYSAMAALTLAAILSFVDRRVLARFVSVPWLIMAAIVAASAFTTDVAGAWRSVAFTLIALGMASALPLLPATRGDFETVLKTVSLALLALCYAGLVLDPGAAMHQAADLEAQHAGLWRGVFTHKNIAGPVMVMVGFGGIFLMRRRQWLSGGLIAVLAFFFAYNAGSKTALAVAPVTMALVLLPGLFGLRLIGAIAAIASIAAAHALTVGSVFVPAFDAVLRSFHETTTFTGRTAIWDFAGDYLFARPWTGFGLDGFWGNDFLRSTEQPFDRSWDPRGIVHGHNGFIDILLFLGVPGLLLTVWLTVLAPAADYVRAGAQSRDGALADLFFMIIVFAVLVSALESFFFRRADPIWLTMVIALAGLRLSARLPLRA</sequence>
<feature type="transmembrane region" description="Helical" evidence="5">
    <location>
        <begin position="288"/>
        <end position="309"/>
    </location>
</feature>
<evidence type="ECO:0000256" key="4">
    <source>
        <dbReference type="ARBA" id="ARBA00023136"/>
    </source>
</evidence>
<protein>
    <submittedName>
        <fullName evidence="7">O-antigen ligase family protein</fullName>
    </submittedName>
</protein>
<comment type="caution">
    <text evidence="7">The sequence shown here is derived from an EMBL/GenBank/DDBJ whole genome shotgun (WGS) entry which is preliminary data.</text>
</comment>
<dbReference type="EMBL" id="QFWV02000004">
    <property type="protein sequence ID" value="RKF07079.1"/>
    <property type="molecule type" value="Genomic_DNA"/>
</dbReference>
<accession>A0A3A8ADI4</accession>
<evidence type="ECO:0000256" key="1">
    <source>
        <dbReference type="ARBA" id="ARBA00004141"/>
    </source>
</evidence>
<evidence type="ECO:0000256" key="5">
    <source>
        <dbReference type="SAM" id="Phobius"/>
    </source>
</evidence>
<dbReference type="Pfam" id="PF04932">
    <property type="entry name" value="Wzy_C"/>
    <property type="match status" value="1"/>
</dbReference>